<reference evidence="4 5" key="1">
    <citation type="journal article" date="2015" name="Genome Announc.">
        <title>Expanding the biotechnology potential of lactobacilli through comparative genomics of 213 strains and associated genera.</title>
        <authorList>
            <person name="Sun Z."/>
            <person name="Harris H.M."/>
            <person name="McCann A."/>
            <person name="Guo C."/>
            <person name="Argimon S."/>
            <person name="Zhang W."/>
            <person name="Yang X."/>
            <person name="Jeffery I.B."/>
            <person name="Cooney J.C."/>
            <person name="Kagawa T.F."/>
            <person name="Liu W."/>
            <person name="Song Y."/>
            <person name="Salvetti E."/>
            <person name="Wrobel A."/>
            <person name="Rasinkangas P."/>
            <person name="Parkhill J."/>
            <person name="Rea M.C."/>
            <person name="O'Sullivan O."/>
            <person name="Ritari J."/>
            <person name="Douillard F.P."/>
            <person name="Paul Ross R."/>
            <person name="Yang R."/>
            <person name="Briner A.E."/>
            <person name="Felis G.E."/>
            <person name="de Vos W.M."/>
            <person name="Barrangou R."/>
            <person name="Klaenhammer T.R."/>
            <person name="Caufield P.W."/>
            <person name="Cui Y."/>
            <person name="Zhang H."/>
            <person name="O'Toole P.W."/>
        </authorList>
    </citation>
    <scope>NUCLEOTIDE SEQUENCE [LARGE SCALE GENOMIC DNA]</scope>
    <source>
        <strain evidence="4 5">DSM 18630</strain>
    </source>
</reference>
<dbReference type="Proteomes" id="UP000051451">
    <property type="component" value="Unassembled WGS sequence"/>
</dbReference>
<dbReference type="Pfam" id="PF01476">
    <property type="entry name" value="LysM"/>
    <property type="match status" value="1"/>
</dbReference>
<dbReference type="InterPro" id="IPR036779">
    <property type="entry name" value="LysM_dom_sf"/>
</dbReference>
<keyword evidence="2" id="KW-0732">Signal</keyword>
<dbReference type="AlphaFoldDB" id="A0A0R1VGZ0"/>
<proteinExistence type="predicted"/>
<evidence type="ECO:0000313" key="4">
    <source>
        <dbReference type="EMBL" id="KRM04840.1"/>
    </source>
</evidence>
<feature type="compositionally biased region" description="Low complexity" evidence="1">
    <location>
        <begin position="84"/>
        <end position="166"/>
    </location>
</feature>
<keyword evidence="5" id="KW-1185">Reference proteome</keyword>
<feature type="signal peptide" evidence="2">
    <location>
        <begin position="1"/>
        <end position="26"/>
    </location>
</feature>
<dbReference type="PROSITE" id="PS51782">
    <property type="entry name" value="LYSM"/>
    <property type="match status" value="1"/>
</dbReference>
<dbReference type="SMART" id="SM00257">
    <property type="entry name" value="LysM"/>
    <property type="match status" value="1"/>
</dbReference>
<gene>
    <name evidence="4" type="ORF">FC89_GL001868</name>
</gene>
<dbReference type="InterPro" id="IPR018392">
    <property type="entry name" value="LysM"/>
</dbReference>
<feature type="chain" id="PRO_5006412252" evidence="2">
    <location>
        <begin position="27"/>
        <end position="242"/>
    </location>
</feature>
<dbReference type="EMBL" id="AZGB01000025">
    <property type="protein sequence ID" value="KRM04840.1"/>
    <property type="molecule type" value="Genomic_DNA"/>
</dbReference>
<dbReference type="STRING" id="1423750.FC89_GL001868"/>
<organism evidence="4 5">
    <name type="scientific">Liquorilactobacillus ghanensis DSM 18630</name>
    <dbReference type="NCBI Taxonomy" id="1423750"/>
    <lineage>
        <taxon>Bacteria</taxon>
        <taxon>Bacillati</taxon>
        <taxon>Bacillota</taxon>
        <taxon>Bacilli</taxon>
        <taxon>Lactobacillales</taxon>
        <taxon>Lactobacillaceae</taxon>
        <taxon>Liquorilactobacillus</taxon>
    </lineage>
</organism>
<evidence type="ECO:0000313" key="5">
    <source>
        <dbReference type="Proteomes" id="UP000051451"/>
    </source>
</evidence>
<dbReference type="OrthoDB" id="117366at2"/>
<dbReference type="PATRIC" id="fig|1423750.3.peg.1913"/>
<protein>
    <submittedName>
        <fullName evidence="4">Peptidoglycan binding protein</fullName>
    </submittedName>
</protein>
<evidence type="ECO:0000256" key="1">
    <source>
        <dbReference type="SAM" id="MobiDB-lite"/>
    </source>
</evidence>
<dbReference type="SUPFAM" id="SSF54106">
    <property type="entry name" value="LysM domain"/>
    <property type="match status" value="1"/>
</dbReference>
<evidence type="ECO:0000256" key="2">
    <source>
        <dbReference type="SAM" id="SignalP"/>
    </source>
</evidence>
<dbReference type="GeneID" id="98319660"/>
<dbReference type="RefSeq" id="WP_057872386.1">
    <property type="nucleotide sequence ID" value="NZ_AZGB01000025.1"/>
</dbReference>
<accession>A0A0R1VGZ0</accession>
<comment type="caution">
    <text evidence="4">The sequence shown here is derived from an EMBL/GenBank/DDBJ whole genome shotgun (WGS) entry which is preliminary data.</text>
</comment>
<name>A0A0R1VGZ0_9LACO</name>
<dbReference type="CDD" id="cd00118">
    <property type="entry name" value="LysM"/>
    <property type="match status" value="1"/>
</dbReference>
<dbReference type="Gene3D" id="3.10.350.10">
    <property type="entry name" value="LysM domain"/>
    <property type="match status" value="1"/>
</dbReference>
<evidence type="ECO:0000259" key="3">
    <source>
        <dbReference type="PROSITE" id="PS51782"/>
    </source>
</evidence>
<feature type="domain" description="LysM" evidence="3">
    <location>
        <begin position="27"/>
        <end position="71"/>
    </location>
</feature>
<feature type="region of interest" description="Disordered" evidence="1">
    <location>
        <begin position="83"/>
        <end position="168"/>
    </location>
</feature>
<sequence length="242" mass="25432">MDIKKILLSAATVTGMMAVGTVAANADTVTVKAGDTVSVLAHEYGTTVDTIKQSNQLQNENLIFVGQKLQINGTATTTNQVAPAVQQPATSVQSSTPSATQTQQPAQSTQSSTPAAAQSQQPAQKTQSSTPAAAQSQQPAQSTQSAPAAPAAKQTQQPATTTTNTTISLSDSSARDWIAARESGGSYTATNGNYYGKYQLSRSYLHGDYSAANQDRVANQYVAAQYGSWQGAVSHWKEYGWY</sequence>